<reference evidence="2 3" key="1">
    <citation type="submission" date="2019-06" db="EMBL/GenBank/DDBJ databases">
        <title>Martelella lutilitoris sp. nov., isolated from a tidal mudflat.</title>
        <authorList>
            <person name="Kim Y.-J."/>
        </authorList>
    </citation>
    <scope>NUCLEOTIDE SEQUENCE [LARGE SCALE GENOMIC DNA]</scope>
    <source>
        <strain evidence="2 3">GH2-6</strain>
    </source>
</reference>
<dbReference type="Pfam" id="PF01844">
    <property type="entry name" value="HNH"/>
    <property type="match status" value="1"/>
</dbReference>
<keyword evidence="3" id="KW-1185">Reference proteome</keyword>
<dbReference type="GO" id="GO:0008270">
    <property type="term" value="F:zinc ion binding"/>
    <property type="evidence" value="ECO:0007669"/>
    <property type="project" value="InterPro"/>
</dbReference>
<dbReference type="GO" id="GO:0003676">
    <property type="term" value="F:nucleic acid binding"/>
    <property type="evidence" value="ECO:0007669"/>
    <property type="project" value="InterPro"/>
</dbReference>
<keyword evidence="2" id="KW-0540">Nuclease</keyword>
<dbReference type="AlphaFoldDB" id="A0A5C4JMI5"/>
<dbReference type="InterPro" id="IPR002711">
    <property type="entry name" value="HNH"/>
</dbReference>
<dbReference type="InterPro" id="IPR003615">
    <property type="entry name" value="HNH_nuc"/>
</dbReference>
<organism evidence="2 3">
    <name type="scientific">Martelella lutilitoris</name>
    <dbReference type="NCBI Taxonomy" id="2583532"/>
    <lineage>
        <taxon>Bacteria</taxon>
        <taxon>Pseudomonadati</taxon>
        <taxon>Pseudomonadota</taxon>
        <taxon>Alphaproteobacteria</taxon>
        <taxon>Hyphomicrobiales</taxon>
        <taxon>Aurantimonadaceae</taxon>
        <taxon>Martelella</taxon>
    </lineage>
</organism>
<feature type="domain" description="HNH nuclease" evidence="1">
    <location>
        <begin position="39"/>
        <end position="88"/>
    </location>
</feature>
<protein>
    <submittedName>
        <fullName evidence="2">HNH endonuclease</fullName>
    </submittedName>
</protein>
<dbReference type="EMBL" id="VCLB01000010">
    <property type="protein sequence ID" value="TNB46528.1"/>
    <property type="molecule type" value="Genomic_DNA"/>
</dbReference>
<name>A0A5C4JMI5_9HYPH</name>
<accession>A0A5C4JMI5</accession>
<sequence length="99" mass="11654">MSGEQCSLVAARSKARKARFDRKRPSARQRGYTRQWERESKAFLADYPVCVRCGEPSELVDHIKAHKGNQQLFWDRTNWQPLCHHCHNSAKQSEERRKS</sequence>
<keyword evidence="2" id="KW-0378">Hydrolase</keyword>
<dbReference type="OrthoDB" id="5292295at2"/>
<keyword evidence="2" id="KW-0255">Endonuclease</keyword>
<evidence type="ECO:0000313" key="2">
    <source>
        <dbReference type="EMBL" id="TNB46528.1"/>
    </source>
</evidence>
<proteinExistence type="predicted"/>
<dbReference type="SUPFAM" id="SSF161229">
    <property type="entry name" value="E6 C-terminal domain-like"/>
    <property type="match status" value="1"/>
</dbReference>
<dbReference type="SMART" id="SM00507">
    <property type="entry name" value="HNHc"/>
    <property type="match status" value="1"/>
</dbReference>
<gene>
    <name evidence="2" type="ORF">FF124_18125</name>
</gene>
<dbReference type="Gene3D" id="1.10.30.50">
    <property type="match status" value="1"/>
</dbReference>
<evidence type="ECO:0000259" key="1">
    <source>
        <dbReference type="SMART" id="SM00507"/>
    </source>
</evidence>
<dbReference type="CDD" id="cd00085">
    <property type="entry name" value="HNHc"/>
    <property type="match status" value="1"/>
</dbReference>
<dbReference type="Proteomes" id="UP000307874">
    <property type="component" value="Unassembled WGS sequence"/>
</dbReference>
<dbReference type="GO" id="GO:0004519">
    <property type="term" value="F:endonuclease activity"/>
    <property type="evidence" value="ECO:0007669"/>
    <property type="project" value="UniProtKB-KW"/>
</dbReference>
<comment type="caution">
    <text evidence="2">The sequence shown here is derived from an EMBL/GenBank/DDBJ whole genome shotgun (WGS) entry which is preliminary data.</text>
</comment>
<evidence type="ECO:0000313" key="3">
    <source>
        <dbReference type="Proteomes" id="UP000307874"/>
    </source>
</evidence>
<dbReference type="InterPro" id="IPR038575">
    <property type="entry name" value="E6_sf"/>
</dbReference>